<accession>A0A9W6IB50</accession>
<dbReference type="EMBL" id="BSEV01000039">
    <property type="protein sequence ID" value="GLK14928.1"/>
    <property type="molecule type" value="Genomic_DNA"/>
</dbReference>
<name>A0A9W6IB50_9ACTN</name>
<reference evidence="1" key="1">
    <citation type="journal article" date="2014" name="Int. J. Syst. Evol. Microbiol.">
        <title>Complete genome sequence of Corynebacterium casei LMG S-19264T (=DSM 44701T), isolated from a smear-ripened cheese.</title>
        <authorList>
            <consortium name="US DOE Joint Genome Institute (JGI-PGF)"/>
            <person name="Walter F."/>
            <person name="Albersmeier A."/>
            <person name="Kalinowski J."/>
            <person name="Ruckert C."/>
        </authorList>
    </citation>
    <scope>NUCLEOTIDE SEQUENCE</scope>
    <source>
        <strain evidence="1">VKM Ac-2007</strain>
    </source>
</reference>
<dbReference type="InterPro" id="IPR029058">
    <property type="entry name" value="AB_hydrolase_fold"/>
</dbReference>
<sequence>MHQEEEIVYLHSRGYELRVLRRTPEVVASPLLHVFFHGQVDRARFVPPVYHRRRSSLRLEAICLFASDPVLLFSREPSIGWFLLGDDEFWPRLDDLTARVCAENGLSGIAWHGPSAGGYVAIRNALRSRTPGLAFAVGPQNDPRRFPYWREFAPTAAGELAGQDVPPITELLRETPPAADRAVYITVNDRDYHHLRFHIEPIFTESSALRNVHISLLRNGLGHERITEVDYWTGFAKAVDMFGGVGR</sequence>
<protein>
    <recommendedName>
        <fullName evidence="3">Alpha/beta hydrolase</fullName>
    </recommendedName>
</protein>
<keyword evidence="2" id="KW-1185">Reference proteome</keyword>
<gene>
    <name evidence="1" type="ORF">GCM10017600_83410</name>
</gene>
<dbReference type="Proteomes" id="UP001143474">
    <property type="component" value="Unassembled WGS sequence"/>
</dbReference>
<reference evidence="1" key="2">
    <citation type="submission" date="2023-01" db="EMBL/GenBank/DDBJ databases">
        <authorList>
            <person name="Sun Q."/>
            <person name="Evtushenko L."/>
        </authorList>
    </citation>
    <scope>NUCLEOTIDE SEQUENCE</scope>
    <source>
        <strain evidence="1">VKM Ac-2007</strain>
    </source>
</reference>
<evidence type="ECO:0000313" key="1">
    <source>
        <dbReference type="EMBL" id="GLK14928.1"/>
    </source>
</evidence>
<proteinExistence type="predicted"/>
<dbReference type="SUPFAM" id="SSF53474">
    <property type="entry name" value="alpha/beta-Hydrolases"/>
    <property type="match status" value="1"/>
</dbReference>
<organism evidence="1 2">
    <name type="scientific">Streptosporangium carneum</name>
    <dbReference type="NCBI Taxonomy" id="47481"/>
    <lineage>
        <taxon>Bacteria</taxon>
        <taxon>Bacillati</taxon>
        <taxon>Actinomycetota</taxon>
        <taxon>Actinomycetes</taxon>
        <taxon>Streptosporangiales</taxon>
        <taxon>Streptosporangiaceae</taxon>
        <taxon>Streptosporangium</taxon>
    </lineage>
</organism>
<evidence type="ECO:0008006" key="3">
    <source>
        <dbReference type="Google" id="ProtNLM"/>
    </source>
</evidence>
<comment type="caution">
    <text evidence="1">The sequence shown here is derived from an EMBL/GenBank/DDBJ whole genome shotgun (WGS) entry which is preliminary data.</text>
</comment>
<dbReference type="AlphaFoldDB" id="A0A9W6IB50"/>
<evidence type="ECO:0000313" key="2">
    <source>
        <dbReference type="Proteomes" id="UP001143474"/>
    </source>
</evidence>
<dbReference type="RefSeq" id="WP_271223155.1">
    <property type="nucleotide sequence ID" value="NZ_BAAAVD010000017.1"/>
</dbReference>